<keyword evidence="4" id="KW-0145">Chemotaxis</keyword>
<evidence type="ECO:0000259" key="13">
    <source>
        <dbReference type="PROSITE" id="PS50111"/>
    </source>
</evidence>
<dbReference type="FunFam" id="1.10.287.950:FF:000001">
    <property type="entry name" value="Methyl-accepting chemotaxis sensory transducer"/>
    <property type="match status" value="1"/>
</dbReference>
<dbReference type="SMART" id="SM00283">
    <property type="entry name" value="MA"/>
    <property type="match status" value="1"/>
</dbReference>
<feature type="transmembrane region" description="Helical" evidence="12">
    <location>
        <begin position="193"/>
        <end position="210"/>
    </location>
</feature>
<protein>
    <submittedName>
        <fullName evidence="15">Methyl-accepting chemotaxis protein</fullName>
    </submittedName>
</protein>
<gene>
    <name evidence="15" type="ORF">SAMN05216279_10890</name>
</gene>
<evidence type="ECO:0000256" key="11">
    <source>
        <dbReference type="SAM" id="MobiDB-lite"/>
    </source>
</evidence>
<accession>A0A1G5NY86</accession>
<proteinExistence type="inferred from homology"/>
<dbReference type="PRINTS" id="PR00260">
    <property type="entry name" value="CHEMTRNSDUCR"/>
</dbReference>
<keyword evidence="8 10" id="KW-0807">Transducer</keyword>
<evidence type="ECO:0000256" key="10">
    <source>
        <dbReference type="PROSITE-ProRule" id="PRU00284"/>
    </source>
</evidence>
<evidence type="ECO:0000256" key="6">
    <source>
        <dbReference type="ARBA" id="ARBA00022989"/>
    </source>
</evidence>
<evidence type="ECO:0000256" key="2">
    <source>
        <dbReference type="ARBA" id="ARBA00022475"/>
    </source>
</evidence>
<keyword evidence="7 12" id="KW-0472">Membrane</keyword>
<keyword evidence="3" id="KW-0488">Methylation</keyword>
<dbReference type="Proteomes" id="UP000183046">
    <property type="component" value="Unassembled WGS sequence"/>
</dbReference>
<feature type="domain" description="Methyl-accepting transducer" evidence="13">
    <location>
        <begin position="271"/>
        <end position="507"/>
    </location>
</feature>
<keyword evidence="5 12" id="KW-0812">Transmembrane</keyword>
<dbReference type="GO" id="GO:0004888">
    <property type="term" value="F:transmembrane signaling receptor activity"/>
    <property type="evidence" value="ECO:0007669"/>
    <property type="project" value="InterPro"/>
</dbReference>
<evidence type="ECO:0000256" key="8">
    <source>
        <dbReference type="ARBA" id="ARBA00023224"/>
    </source>
</evidence>
<dbReference type="CDD" id="cd19411">
    <property type="entry name" value="MCP2201-like_sensor"/>
    <property type="match status" value="1"/>
</dbReference>
<keyword evidence="2" id="KW-1003">Cell membrane</keyword>
<keyword evidence="6 12" id="KW-1133">Transmembrane helix</keyword>
<dbReference type="InterPro" id="IPR004089">
    <property type="entry name" value="MCPsignal_dom"/>
</dbReference>
<dbReference type="InterPro" id="IPR003660">
    <property type="entry name" value="HAMP_dom"/>
</dbReference>
<dbReference type="CDD" id="cd06225">
    <property type="entry name" value="HAMP"/>
    <property type="match status" value="1"/>
</dbReference>
<dbReference type="Pfam" id="PF00672">
    <property type="entry name" value="HAMP"/>
    <property type="match status" value="1"/>
</dbReference>
<dbReference type="InterPro" id="IPR047347">
    <property type="entry name" value="YvaQ-like_sensor"/>
</dbReference>
<evidence type="ECO:0000256" key="12">
    <source>
        <dbReference type="SAM" id="Phobius"/>
    </source>
</evidence>
<evidence type="ECO:0000313" key="16">
    <source>
        <dbReference type="Proteomes" id="UP000183046"/>
    </source>
</evidence>
<dbReference type="PROSITE" id="PS50885">
    <property type="entry name" value="HAMP"/>
    <property type="match status" value="1"/>
</dbReference>
<sequence length="543" mass="58063">MDMTLRAFNIATRSLLCFGLLALLVAGLGIFGITQMSQIRDQSLVIETSSIPGIVEADNLALQLARTRIEVLRLLAIPDAATVANTRKKIESISGEVADAFGRYAGMVSSDRERQAFETLRQVHRDYLNNVNKLADLVAAGKVEEGRALVQAAMAQLGTKMNESTEALRKVNQEDVKAATEDAGITYSHSKTITWLSIGLALGLTLLLAWRMTVSLTYPIATAVAAARVIASGDLTQTLDARGHDEAAQLLQAMQQMQTNLRDTLGHLGQSATQLASAAEEMTAVMQESANRLQQQNSEIEMAATAVTEMSQAVEEVAGNATSTSTDSRQAAASARDGQQQLGNTLVAIETLTDNVMSASDRARELAEQTRNISQVLDVIRSVAEQTNLLALNAAIEAARAGDAGRGFAVVADEVRGLAQRTGDSTREIEKMIGSIQHGTGQTVNALLTSADQARQTREQAQAASGALETIAQSVSGIDERNLVIASAAEEQAQVAREVDRNLVRIRDLSVQTATGAEQTRAASQQLSELAVELNGQIRRFRV</sequence>
<dbReference type="SUPFAM" id="SSF58104">
    <property type="entry name" value="Methyl-accepting chemotaxis protein (MCP) signaling domain"/>
    <property type="match status" value="1"/>
</dbReference>
<dbReference type="EMBL" id="FMWB01000008">
    <property type="protein sequence ID" value="SCZ41898.1"/>
    <property type="molecule type" value="Genomic_DNA"/>
</dbReference>
<dbReference type="SMART" id="SM00304">
    <property type="entry name" value="HAMP"/>
    <property type="match status" value="2"/>
</dbReference>
<reference evidence="16" key="1">
    <citation type="submission" date="2016-10" db="EMBL/GenBank/DDBJ databases">
        <authorList>
            <person name="de Groot N.N."/>
        </authorList>
    </citation>
    <scope>NUCLEOTIDE SEQUENCE [LARGE SCALE GENOMIC DNA]</scope>
    <source>
        <strain evidence="16">DSM 15758</strain>
    </source>
</reference>
<comment type="subcellular location">
    <subcellularLocation>
        <location evidence="1">Cell membrane</location>
        <topology evidence="1">Multi-pass membrane protein</topology>
    </subcellularLocation>
</comment>
<dbReference type="Gene3D" id="1.10.287.950">
    <property type="entry name" value="Methyl-accepting chemotaxis protein"/>
    <property type="match status" value="1"/>
</dbReference>
<evidence type="ECO:0000259" key="14">
    <source>
        <dbReference type="PROSITE" id="PS50885"/>
    </source>
</evidence>
<dbReference type="InterPro" id="IPR024478">
    <property type="entry name" value="HlyB_4HB_MCP"/>
</dbReference>
<feature type="domain" description="HAMP" evidence="14">
    <location>
        <begin position="214"/>
        <end position="266"/>
    </location>
</feature>
<comment type="similarity">
    <text evidence="9">Belongs to the methyl-accepting chemotaxis (MCP) protein family.</text>
</comment>
<feature type="region of interest" description="Disordered" evidence="11">
    <location>
        <begin position="317"/>
        <end position="339"/>
    </location>
</feature>
<name>A0A1G5NY86_9PSED</name>
<evidence type="ECO:0000256" key="3">
    <source>
        <dbReference type="ARBA" id="ARBA00022481"/>
    </source>
</evidence>
<evidence type="ECO:0000256" key="7">
    <source>
        <dbReference type="ARBA" id="ARBA00023136"/>
    </source>
</evidence>
<evidence type="ECO:0000313" key="15">
    <source>
        <dbReference type="EMBL" id="SCZ41898.1"/>
    </source>
</evidence>
<dbReference type="AlphaFoldDB" id="A0A1G5NY86"/>
<dbReference type="PANTHER" id="PTHR32089:SF120">
    <property type="entry name" value="METHYL-ACCEPTING CHEMOTAXIS PROTEIN TLPQ"/>
    <property type="match status" value="1"/>
</dbReference>
<dbReference type="GO" id="GO:0005886">
    <property type="term" value="C:plasma membrane"/>
    <property type="evidence" value="ECO:0007669"/>
    <property type="project" value="UniProtKB-SubCell"/>
</dbReference>
<feature type="compositionally biased region" description="Polar residues" evidence="11">
    <location>
        <begin position="320"/>
        <end position="339"/>
    </location>
</feature>
<evidence type="ECO:0000256" key="4">
    <source>
        <dbReference type="ARBA" id="ARBA00022500"/>
    </source>
</evidence>
<comment type="caution">
    <text evidence="15">The sequence shown here is derived from an EMBL/GenBank/DDBJ whole genome shotgun (WGS) entry which is preliminary data.</text>
</comment>
<dbReference type="InterPro" id="IPR004090">
    <property type="entry name" value="Chemotax_Me-accpt_rcpt"/>
</dbReference>
<evidence type="ECO:0000256" key="1">
    <source>
        <dbReference type="ARBA" id="ARBA00004651"/>
    </source>
</evidence>
<dbReference type="PANTHER" id="PTHR32089">
    <property type="entry name" value="METHYL-ACCEPTING CHEMOTAXIS PROTEIN MCPB"/>
    <property type="match status" value="1"/>
</dbReference>
<evidence type="ECO:0000256" key="5">
    <source>
        <dbReference type="ARBA" id="ARBA00022692"/>
    </source>
</evidence>
<organism evidence="15 16">
    <name type="scientific">Pseudomonas oryzihabitans</name>
    <dbReference type="NCBI Taxonomy" id="47885"/>
    <lineage>
        <taxon>Bacteria</taxon>
        <taxon>Pseudomonadati</taxon>
        <taxon>Pseudomonadota</taxon>
        <taxon>Gammaproteobacteria</taxon>
        <taxon>Pseudomonadales</taxon>
        <taxon>Pseudomonadaceae</taxon>
        <taxon>Pseudomonas</taxon>
    </lineage>
</organism>
<dbReference type="GO" id="GO:0007165">
    <property type="term" value="P:signal transduction"/>
    <property type="evidence" value="ECO:0007669"/>
    <property type="project" value="UniProtKB-KW"/>
</dbReference>
<dbReference type="Pfam" id="PF12729">
    <property type="entry name" value="4HB_MCP_1"/>
    <property type="match status" value="1"/>
</dbReference>
<dbReference type="GO" id="GO:0006935">
    <property type="term" value="P:chemotaxis"/>
    <property type="evidence" value="ECO:0007669"/>
    <property type="project" value="UniProtKB-KW"/>
</dbReference>
<dbReference type="Pfam" id="PF00015">
    <property type="entry name" value="MCPsignal"/>
    <property type="match status" value="1"/>
</dbReference>
<evidence type="ECO:0000256" key="9">
    <source>
        <dbReference type="ARBA" id="ARBA00029447"/>
    </source>
</evidence>
<dbReference type="PROSITE" id="PS50111">
    <property type="entry name" value="CHEMOTAXIS_TRANSDUC_2"/>
    <property type="match status" value="1"/>
</dbReference>
<dbReference type="eggNOG" id="COG0840">
    <property type="taxonomic scope" value="Bacteria"/>
</dbReference>